<protein>
    <submittedName>
        <fullName evidence="2">Uncharacterized protein</fullName>
    </submittedName>
</protein>
<feature type="transmembrane region" description="Helical" evidence="1">
    <location>
        <begin position="5"/>
        <end position="25"/>
    </location>
</feature>
<gene>
    <name evidence="2" type="ORF">EI71_00719</name>
</gene>
<keyword evidence="1" id="KW-0472">Membrane</keyword>
<accession>A0A397RZF1</accession>
<evidence type="ECO:0000313" key="3">
    <source>
        <dbReference type="Proteomes" id="UP000266506"/>
    </source>
</evidence>
<comment type="caution">
    <text evidence="2">The sequence shown here is derived from an EMBL/GenBank/DDBJ whole genome shotgun (WGS) entry which is preliminary data.</text>
</comment>
<reference evidence="2 3" key="1">
    <citation type="submission" date="2018-08" db="EMBL/GenBank/DDBJ databases">
        <title>Genomic Encyclopedia of Archaeal and Bacterial Type Strains, Phase II (KMG-II): from individual species to whole genera.</title>
        <authorList>
            <person name="Goeker M."/>
        </authorList>
    </citation>
    <scope>NUCLEOTIDE SEQUENCE [LARGE SCALE GENOMIC DNA]</scope>
    <source>
        <strain evidence="2 3">ATCC 27112</strain>
    </source>
</reference>
<keyword evidence="3" id="KW-1185">Reference proteome</keyword>
<organism evidence="2 3">
    <name type="scientific">Anaeroplasma bactoclasticum</name>
    <dbReference type="NCBI Taxonomy" id="2088"/>
    <lineage>
        <taxon>Bacteria</taxon>
        <taxon>Bacillati</taxon>
        <taxon>Mycoplasmatota</taxon>
        <taxon>Mollicutes</taxon>
        <taxon>Anaeroplasmatales</taxon>
        <taxon>Anaeroplasmataceae</taxon>
        <taxon>Anaeroplasma</taxon>
    </lineage>
</organism>
<name>A0A397RZF1_9MOLU</name>
<feature type="transmembrane region" description="Helical" evidence="1">
    <location>
        <begin position="298"/>
        <end position="321"/>
    </location>
</feature>
<dbReference type="AlphaFoldDB" id="A0A397RZF1"/>
<evidence type="ECO:0000313" key="2">
    <source>
        <dbReference type="EMBL" id="RIA77936.1"/>
    </source>
</evidence>
<evidence type="ECO:0000256" key="1">
    <source>
        <dbReference type="SAM" id="Phobius"/>
    </source>
</evidence>
<keyword evidence="1" id="KW-1133">Transmembrane helix</keyword>
<dbReference type="Proteomes" id="UP000266506">
    <property type="component" value="Unassembled WGS sequence"/>
</dbReference>
<dbReference type="InParanoid" id="A0A397RZF1"/>
<sequence length="330" mass="36873">MKKKIITIVLIALAILSIIGLFILIGCSNQTTKEVSKLNSYETKLNAETITYDDKDLSGYTCATQFTFTKNIDKDKAAKALKDYMVFYDGKPVHTASIITISFTDTGAKVNCTFPNGEKSITYTGFKVIDSPDGVEFAGVTVYSGFRYACVVEKTTCPSGYDVNKIPVYVNNSFYHNLKNPTYDLKYNDSLQEECETWSESTIQTGNGKYYHTLANVRILNDLCVDGFSGSVNNQDSYQANDNTNSQFEQQFPESEAPNITNPDNPNSGIKHDLESFGNSIKEGFENFKTNLENNQTFRIATIAISSVIGIGVLYIIFLIIRKLWRVIKN</sequence>
<keyword evidence="1" id="KW-0812">Transmembrane</keyword>
<dbReference type="PROSITE" id="PS51257">
    <property type="entry name" value="PROKAR_LIPOPROTEIN"/>
    <property type="match status" value="1"/>
</dbReference>
<dbReference type="EMBL" id="QXEV01000005">
    <property type="protein sequence ID" value="RIA77936.1"/>
    <property type="molecule type" value="Genomic_DNA"/>
</dbReference>
<proteinExistence type="predicted"/>
<dbReference type="RefSeq" id="WP_119015885.1">
    <property type="nucleotide sequence ID" value="NZ_QXEV01000005.1"/>
</dbReference>